<dbReference type="EMBL" id="BMAV01024458">
    <property type="protein sequence ID" value="GFS33267.1"/>
    <property type="molecule type" value="Genomic_DNA"/>
</dbReference>
<evidence type="ECO:0000313" key="3">
    <source>
        <dbReference type="EMBL" id="GFS33267.1"/>
    </source>
</evidence>
<sequence>MKKYRFYPLLLVRCSLSNFLARAGALTCTLRLRTRVEDIAWDIQTHSIPLRDTERVTDHGHQGNVGRASAAGEIRPSDPHRTPNNFAGNDTSRKVSFYPFCSSNVRFSTLYSSPFGALTCTLRLRTGSRMAAWDIEHTLNPFYGTQKGMFAFNTLARPFGALTCTLRLRTKGRGCAWDIQTHTQSLLRDTERGVSPVRERR</sequence>
<feature type="signal peptide" evidence="2">
    <location>
        <begin position="1"/>
        <end position="25"/>
    </location>
</feature>
<proteinExistence type="predicted"/>
<dbReference type="Proteomes" id="UP000886998">
    <property type="component" value="Unassembled WGS sequence"/>
</dbReference>
<comment type="caution">
    <text evidence="3">The sequence shown here is derived from an EMBL/GenBank/DDBJ whole genome shotgun (WGS) entry which is preliminary data.</text>
</comment>
<feature type="region of interest" description="Disordered" evidence="1">
    <location>
        <begin position="55"/>
        <end position="88"/>
    </location>
</feature>
<protein>
    <recommendedName>
        <fullName evidence="5">Secreted protein</fullName>
    </recommendedName>
</protein>
<keyword evidence="4" id="KW-1185">Reference proteome</keyword>
<evidence type="ECO:0000313" key="4">
    <source>
        <dbReference type="Proteomes" id="UP000886998"/>
    </source>
</evidence>
<keyword evidence="2" id="KW-0732">Signal</keyword>
<reference evidence="3" key="1">
    <citation type="submission" date="2020-08" db="EMBL/GenBank/DDBJ databases">
        <title>Multicomponent nature underlies the extraordinary mechanical properties of spider dragline silk.</title>
        <authorList>
            <person name="Kono N."/>
            <person name="Nakamura H."/>
            <person name="Mori M."/>
            <person name="Yoshida Y."/>
            <person name="Ohtoshi R."/>
            <person name="Malay A.D."/>
            <person name="Moran D.A.P."/>
            <person name="Tomita M."/>
            <person name="Numata K."/>
            <person name="Arakawa K."/>
        </authorList>
    </citation>
    <scope>NUCLEOTIDE SEQUENCE</scope>
</reference>
<accession>A0A8X6M750</accession>
<organism evidence="3 4">
    <name type="scientific">Trichonephila inaurata madagascariensis</name>
    <dbReference type="NCBI Taxonomy" id="2747483"/>
    <lineage>
        <taxon>Eukaryota</taxon>
        <taxon>Metazoa</taxon>
        <taxon>Ecdysozoa</taxon>
        <taxon>Arthropoda</taxon>
        <taxon>Chelicerata</taxon>
        <taxon>Arachnida</taxon>
        <taxon>Araneae</taxon>
        <taxon>Araneomorphae</taxon>
        <taxon>Entelegynae</taxon>
        <taxon>Araneoidea</taxon>
        <taxon>Nephilidae</taxon>
        <taxon>Trichonephila</taxon>
        <taxon>Trichonephila inaurata</taxon>
    </lineage>
</organism>
<evidence type="ECO:0000256" key="1">
    <source>
        <dbReference type="SAM" id="MobiDB-lite"/>
    </source>
</evidence>
<feature type="chain" id="PRO_5036480494" description="Secreted protein" evidence="2">
    <location>
        <begin position="26"/>
        <end position="201"/>
    </location>
</feature>
<dbReference type="AlphaFoldDB" id="A0A8X6M750"/>
<evidence type="ECO:0000256" key="2">
    <source>
        <dbReference type="SAM" id="SignalP"/>
    </source>
</evidence>
<evidence type="ECO:0008006" key="5">
    <source>
        <dbReference type="Google" id="ProtNLM"/>
    </source>
</evidence>
<name>A0A8X6M750_9ARAC</name>
<gene>
    <name evidence="3" type="ORF">TNIN_390821</name>
</gene>